<dbReference type="CDD" id="cd03673">
    <property type="entry name" value="NUDIX_Ap6A_hydrolase"/>
    <property type="match status" value="1"/>
</dbReference>
<dbReference type="Gene3D" id="3.90.79.10">
    <property type="entry name" value="Nucleoside Triphosphate Pyrophosphohydrolase"/>
    <property type="match status" value="1"/>
</dbReference>
<dbReference type="PANTHER" id="PTHR21340">
    <property type="entry name" value="DIADENOSINE 5,5-P1,P4-TETRAPHOSPHATE PYROPHOSPHOHYDROLASE MUTT"/>
    <property type="match status" value="1"/>
</dbReference>
<dbReference type="AlphaFoldDB" id="E2SBS3"/>
<proteinExistence type="inferred from homology"/>
<dbReference type="CDD" id="cd07067">
    <property type="entry name" value="HP_PGM_like"/>
    <property type="match status" value="1"/>
</dbReference>
<dbReference type="HOGENOM" id="CLU_048989_1_0_11"/>
<name>E2SBS3_9ACTN</name>
<protein>
    <submittedName>
        <fullName evidence="5">Hydrolase, NUDIX family</fullName>
    </submittedName>
</protein>
<dbReference type="STRING" id="585531.HMPREF0063_11482"/>
<dbReference type="GO" id="GO:0004081">
    <property type="term" value="F:bis(5'-nucleosyl)-tetraphosphatase (asymmetrical) activity"/>
    <property type="evidence" value="ECO:0007669"/>
    <property type="project" value="TreeGrafter"/>
</dbReference>
<evidence type="ECO:0000259" key="4">
    <source>
        <dbReference type="PROSITE" id="PS51462"/>
    </source>
</evidence>
<dbReference type="PROSITE" id="PS51462">
    <property type="entry name" value="NUDIX"/>
    <property type="match status" value="1"/>
</dbReference>
<dbReference type="InterPro" id="IPR000086">
    <property type="entry name" value="NUDIX_hydrolase_dom"/>
</dbReference>
<keyword evidence="6" id="KW-1185">Reference proteome</keyword>
<feature type="domain" description="Nudix hydrolase" evidence="4">
    <location>
        <begin position="5"/>
        <end position="137"/>
    </location>
</feature>
<comment type="similarity">
    <text evidence="1 3">Belongs to the Nudix hydrolase family.</text>
</comment>
<dbReference type="InterPro" id="IPR029033">
    <property type="entry name" value="His_PPase_superfam"/>
</dbReference>
<evidence type="ECO:0000256" key="3">
    <source>
        <dbReference type="RuleBase" id="RU003476"/>
    </source>
</evidence>
<dbReference type="InterPro" id="IPR020084">
    <property type="entry name" value="NUDIX_hydrolase_CS"/>
</dbReference>
<sequence length="292" mass="31802">MASERTILAAGGIVWRRRAGSRTGVEVLVAHRPRYDDWTFPKGKSEPGESLPVTAVREIEEETGFRVRLGADLPDVRYRVAAGPKVVSYWTARLVKGDPGRFVPNDEVDAVQWLRPRDAARRLTYAHDLDLLEHFRVLRDTDGLRTRTVVVLRHAKAQSRESFAGRDEQRPLADVGRHQACALAPVLSAFGITAVVTSPAVRCADTVAPFAVQAGVAARTEARFAEGSRPRDTTRAVREAIDASKHVVLCSHGPVLPDIFAVLGVQDPGLAPGHGVVVHRRGERVVASSLLG</sequence>
<keyword evidence="2 3" id="KW-0378">Hydrolase</keyword>
<dbReference type="Gene3D" id="3.40.50.1240">
    <property type="entry name" value="Phosphoglycerate mutase-like"/>
    <property type="match status" value="1"/>
</dbReference>
<accession>E2SBS3</accession>
<dbReference type="Pfam" id="PF00293">
    <property type="entry name" value="NUDIX"/>
    <property type="match status" value="1"/>
</dbReference>
<dbReference type="SMART" id="SM00855">
    <property type="entry name" value="PGAM"/>
    <property type="match status" value="1"/>
</dbReference>
<evidence type="ECO:0000313" key="5">
    <source>
        <dbReference type="EMBL" id="EFQ83209.1"/>
    </source>
</evidence>
<comment type="caution">
    <text evidence="5">The sequence shown here is derived from an EMBL/GenBank/DDBJ whole genome shotgun (WGS) entry which is preliminary data.</text>
</comment>
<organism evidence="5 6">
    <name type="scientific">Aeromicrobium marinum DSM 15272</name>
    <dbReference type="NCBI Taxonomy" id="585531"/>
    <lineage>
        <taxon>Bacteria</taxon>
        <taxon>Bacillati</taxon>
        <taxon>Actinomycetota</taxon>
        <taxon>Actinomycetes</taxon>
        <taxon>Propionibacteriales</taxon>
        <taxon>Nocardioidaceae</taxon>
        <taxon>Aeromicrobium</taxon>
    </lineage>
</organism>
<dbReference type="InterPro" id="IPR013078">
    <property type="entry name" value="His_Pase_superF_clade-1"/>
</dbReference>
<dbReference type="SUPFAM" id="SSF53254">
    <property type="entry name" value="Phosphoglycerate mutase-like"/>
    <property type="match status" value="1"/>
</dbReference>
<dbReference type="InterPro" id="IPR020476">
    <property type="entry name" value="Nudix_hydrolase"/>
</dbReference>
<dbReference type="InterPro" id="IPR015797">
    <property type="entry name" value="NUDIX_hydrolase-like_dom_sf"/>
</dbReference>
<dbReference type="GO" id="GO:0006167">
    <property type="term" value="P:AMP biosynthetic process"/>
    <property type="evidence" value="ECO:0007669"/>
    <property type="project" value="TreeGrafter"/>
</dbReference>
<reference evidence="5" key="1">
    <citation type="submission" date="2010-08" db="EMBL/GenBank/DDBJ databases">
        <authorList>
            <person name="Muzny D."/>
            <person name="Qin X."/>
            <person name="Buhay C."/>
            <person name="Dugan-Rocha S."/>
            <person name="Ding Y."/>
            <person name="Chen G."/>
            <person name="Hawes A."/>
            <person name="Holder M."/>
            <person name="Jhangiani S."/>
            <person name="Johnson A."/>
            <person name="Khan Z."/>
            <person name="Li Z."/>
            <person name="Liu W."/>
            <person name="Liu X."/>
            <person name="Perez L."/>
            <person name="Shen H."/>
            <person name="Wang Q."/>
            <person name="Watt J."/>
            <person name="Xi L."/>
            <person name="Xin Y."/>
            <person name="Zhou J."/>
            <person name="Deng J."/>
            <person name="Jiang H."/>
            <person name="Liu Y."/>
            <person name="Qu J."/>
            <person name="Song X.-Z."/>
            <person name="Zhang L."/>
            <person name="Villasana D."/>
            <person name="Johnson A."/>
            <person name="Liu J."/>
            <person name="Liyanage D."/>
            <person name="Lorensuhewa L."/>
            <person name="Robinson T."/>
            <person name="Song A."/>
            <person name="Song B.-B."/>
            <person name="Dinh H."/>
            <person name="Thornton R."/>
            <person name="Coyle M."/>
            <person name="Francisco L."/>
            <person name="Jackson L."/>
            <person name="Javaid M."/>
            <person name="Korchina V."/>
            <person name="Kovar C."/>
            <person name="Mata R."/>
            <person name="Mathew T."/>
            <person name="Ngo R."/>
            <person name="Nguyen L."/>
            <person name="Nguyen N."/>
            <person name="Okwuonu G."/>
            <person name="Ongeri F."/>
            <person name="Pham C."/>
            <person name="Simmons D."/>
            <person name="Wilczek-Boney K."/>
            <person name="Hale W."/>
            <person name="Jakkamsetti A."/>
            <person name="Pham P."/>
            <person name="Ruth R."/>
            <person name="San Lucas F."/>
            <person name="Warren J."/>
            <person name="Zhang J."/>
            <person name="Zhao Z."/>
            <person name="Zhou C."/>
            <person name="Zhu D."/>
            <person name="Lee S."/>
            <person name="Bess C."/>
            <person name="Blankenburg K."/>
            <person name="Forbes L."/>
            <person name="Fu Q."/>
            <person name="Gubbala S."/>
            <person name="Hirani K."/>
            <person name="Jayaseelan J.C."/>
            <person name="Lara F."/>
            <person name="Munidasa M."/>
            <person name="Palculict T."/>
            <person name="Patil S."/>
            <person name="Pu L.-L."/>
            <person name="Saada N."/>
            <person name="Tang L."/>
            <person name="Weissenberger G."/>
            <person name="Zhu Y."/>
            <person name="Hemphill L."/>
            <person name="Shang Y."/>
            <person name="Youmans B."/>
            <person name="Ayvaz T."/>
            <person name="Ross M."/>
            <person name="Santibanez J."/>
            <person name="Aqrawi P."/>
            <person name="Gross S."/>
            <person name="Joshi V."/>
            <person name="Fowler G."/>
            <person name="Nazareth L."/>
            <person name="Reid J."/>
            <person name="Worley K."/>
            <person name="Petrosino J."/>
            <person name="Highlander S."/>
            <person name="Gibbs R."/>
        </authorList>
    </citation>
    <scope>NUCLEOTIDE SEQUENCE [LARGE SCALE GENOMIC DNA]</scope>
    <source>
        <strain evidence="5">DSM 15272</strain>
    </source>
</reference>
<evidence type="ECO:0000256" key="1">
    <source>
        <dbReference type="ARBA" id="ARBA00005582"/>
    </source>
</evidence>
<dbReference type="InterPro" id="IPR051325">
    <property type="entry name" value="Nudix_hydrolase_domain"/>
</dbReference>
<dbReference type="RefSeq" id="WP_007078826.1">
    <property type="nucleotide sequence ID" value="NZ_CM001024.1"/>
</dbReference>
<dbReference type="Pfam" id="PF00300">
    <property type="entry name" value="His_Phos_1"/>
    <property type="match status" value="1"/>
</dbReference>
<dbReference type="PROSITE" id="PS00893">
    <property type="entry name" value="NUDIX_BOX"/>
    <property type="match status" value="1"/>
</dbReference>
<dbReference type="SUPFAM" id="SSF55811">
    <property type="entry name" value="Nudix"/>
    <property type="match status" value="1"/>
</dbReference>
<dbReference type="PRINTS" id="PR00502">
    <property type="entry name" value="NUDIXFAMILY"/>
</dbReference>
<dbReference type="PANTHER" id="PTHR21340:SF0">
    <property type="entry name" value="BIS(5'-NUCLEOSYL)-TETRAPHOSPHATASE [ASYMMETRICAL]"/>
    <property type="match status" value="1"/>
</dbReference>
<dbReference type="GO" id="GO:0006754">
    <property type="term" value="P:ATP biosynthetic process"/>
    <property type="evidence" value="ECO:0007669"/>
    <property type="project" value="TreeGrafter"/>
</dbReference>
<dbReference type="Proteomes" id="UP000003111">
    <property type="component" value="Unassembled WGS sequence"/>
</dbReference>
<evidence type="ECO:0000256" key="2">
    <source>
        <dbReference type="ARBA" id="ARBA00022801"/>
    </source>
</evidence>
<evidence type="ECO:0000313" key="6">
    <source>
        <dbReference type="Proteomes" id="UP000003111"/>
    </source>
</evidence>
<gene>
    <name evidence="5" type="ORF">HMPREF0063_11482</name>
</gene>
<dbReference type="eggNOG" id="COG0494">
    <property type="taxonomic scope" value="Bacteria"/>
</dbReference>
<dbReference type="EMBL" id="ACLF03000005">
    <property type="protein sequence ID" value="EFQ83209.1"/>
    <property type="molecule type" value="Genomic_DNA"/>
</dbReference>